<dbReference type="GO" id="GO:0042742">
    <property type="term" value="P:defense response to bacterium"/>
    <property type="evidence" value="ECO:0007669"/>
    <property type="project" value="UniProtKB-KW"/>
</dbReference>
<dbReference type="GO" id="GO:0031640">
    <property type="term" value="P:killing of cells of another organism"/>
    <property type="evidence" value="ECO:0007669"/>
    <property type="project" value="UniProtKB-KW"/>
</dbReference>
<dbReference type="InterPro" id="IPR034690">
    <property type="entry name" value="Endolysin_T4_type"/>
</dbReference>
<reference evidence="8 10" key="4">
    <citation type="journal article" date="2009" name="BMC Genomics">
        <title>Comparative genomics of the emerging human pathogen Photorhabdus asymbiotica with the insect pathogen Photorhabdus luminescens.</title>
        <authorList>
            <person name="Wilkinson P."/>
            <person name="Waterfield N.R."/>
            <person name="Crossman L."/>
            <person name="Corton C."/>
            <person name="Sanchez-Contreras M."/>
            <person name="Vlisidou I."/>
            <person name="Barron A."/>
            <person name="Bignell A."/>
            <person name="Clark L."/>
            <person name="Ormond D."/>
            <person name="Mayho M."/>
            <person name="Bason N."/>
            <person name="Smith F."/>
            <person name="Simmonds M."/>
            <person name="Churcher C."/>
            <person name="Harris D."/>
            <person name="Thompson N.R."/>
            <person name="Quail M."/>
            <person name="Parkhill J."/>
            <person name="ffrench-Constant R.H."/>
        </authorList>
    </citation>
    <scope>NUCLEOTIDE SEQUENCE [LARGE SCALE GENOMIC DNA]</scope>
    <source>
        <strain evidence="10">ATCC 43949 / 3105-77</strain>
        <strain evidence="8">ATCC43949</strain>
    </source>
</reference>
<reference evidence="8" key="2">
    <citation type="submission" date="2008-05" db="EMBL/GenBank/DDBJ databases">
        <authorList>
            <person name="Crossman L.C."/>
        </authorList>
    </citation>
    <scope>NUCLEOTIDE SEQUENCE</scope>
    <source>
        <strain evidence="8">ATCC43949</strain>
    </source>
</reference>
<protein>
    <recommendedName>
        <fullName evidence="7">Lysozyme</fullName>
        <ecNumber evidence="7">3.2.1.17</ecNumber>
    </recommendedName>
</protein>
<dbReference type="CAZy" id="GH24">
    <property type="family name" value="Glycoside Hydrolase Family 24"/>
</dbReference>
<sequence length="167" mass="18367">MAVINLTLCVFVHSVKITCLTEERMKLSEKGFELIKHFEGLRLHAYQCSANVWTIGYGHTAGVRLGDVISAEKADAFLRRDVADAERTVNNAVSVSINQHQFDALVSFVFNLGAGNFRSSVLLKKLNAGDYAGAAGELLRWVNAGGQKLAGLVRRREAEKMLFETPV</sequence>
<proteinExistence type="inferred from homology"/>
<keyword evidence="2 7" id="KW-0929">Antimicrobial</keyword>
<dbReference type="KEGG" id="pay:PAU_03330"/>
<dbReference type="EMBL" id="FM162591">
    <property type="protein sequence ID" value="CAQ85418.1"/>
    <property type="molecule type" value="Genomic_DNA"/>
</dbReference>
<accession>C7BIP4</accession>
<organism evidence="9">
    <name type="scientific">Photorhabdus asymbiotica subsp. asymbiotica (strain ATCC 43949 / 3105-77)</name>
    <name type="common">Xenorhabdus luminescens (strain 2)</name>
    <dbReference type="NCBI Taxonomy" id="553480"/>
    <lineage>
        <taxon>Bacteria</taxon>
        <taxon>Pseudomonadati</taxon>
        <taxon>Pseudomonadota</taxon>
        <taxon>Gammaproteobacteria</taxon>
        <taxon>Enterobacterales</taxon>
        <taxon>Morganellaceae</taxon>
        <taxon>Photorhabdus</taxon>
    </lineage>
</organism>
<dbReference type="AlphaFoldDB" id="B6VNM2"/>
<dbReference type="InterPro" id="IPR023347">
    <property type="entry name" value="Lysozyme_dom_sf"/>
</dbReference>
<evidence type="ECO:0000313" key="10">
    <source>
        <dbReference type="Proteomes" id="UP000002747"/>
    </source>
</evidence>
<accession>B6VNM2</accession>
<name>B6VNM2_PHOAA</name>
<dbReference type="InterPro" id="IPR051018">
    <property type="entry name" value="Bacteriophage_GH24"/>
</dbReference>
<evidence type="ECO:0000256" key="3">
    <source>
        <dbReference type="ARBA" id="ARBA00022638"/>
    </source>
</evidence>
<dbReference type="GO" id="GO:0003796">
    <property type="term" value="F:lysozyme activity"/>
    <property type="evidence" value="ECO:0007669"/>
    <property type="project" value="UniProtKB-EC"/>
</dbReference>
<reference evidence="9" key="1">
    <citation type="journal article" date="2008" name="Proc. Natl. Acad. Sci. U.S.A.">
        <title>Rapid virulence annotation (RVA): identification of virulence factors using a bacterial genome library and multiple invertebrate hosts.</title>
        <authorList>
            <person name="Waterfield N.R."/>
            <person name="Sanchez-Contreras M."/>
            <person name="Eleftherianos I."/>
            <person name="Dowling A."/>
            <person name="Wilkinson P."/>
            <person name="Parkhill J."/>
            <person name="Thomson N."/>
            <person name="Reynolds S.E."/>
            <person name="Bode H.B."/>
            <person name="Dorus S."/>
            <person name="Ffrench-Constant R.H."/>
        </authorList>
    </citation>
    <scope>NUCLEOTIDE SEQUENCE</scope>
    <source>
        <strain evidence="9">ATCC 43949</strain>
    </source>
</reference>
<dbReference type="InterPro" id="IPR023346">
    <property type="entry name" value="Lysozyme-like_dom_sf"/>
</dbReference>
<keyword evidence="5" id="KW-1035">Host cytoplasm</keyword>
<keyword evidence="4 7" id="KW-0378">Hydrolase</keyword>
<comment type="catalytic activity">
    <reaction evidence="1 7">
        <text>Hydrolysis of (1-&gt;4)-beta-linkages between N-acetylmuramic acid and N-acetyl-D-glucosamine residues in a peptidoglycan and between N-acetyl-D-glucosamine residues in chitodextrins.</text>
        <dbReference type="EC" id="3.2.1.17"/>
    </reaction>
</comment>
<dbReference type="CDD" id="cd00737">
    <property type="entry name" value="lyz_endolysin_autolysin"/>
    <property type="match status" value="1"/>
</dbReference>
<dbReference type="eggNOG" id="COG3772">
    <property type="taxonomic scope" value="Bacteria"/>
</dbReference>
<reference evidence="9" key="3">
    <citation type="submission" date="2008-09" db="EMBL/GenBank/DDBJ databases">
        <authorList>
            <person name="Thomson N.R."/>
        </authorList>
    </citation>
    <scope>NUCLEOTIDE SEQUENCE</scope>
    <source>
        <strain evidence="9">ATCC 43949</strain>
    </source>
</reference>
<dbReference type="Proteomes" id="UP000002747">
    <property type="component" value="Chromosome"/>
</dbReference>
<evidence type="ECO:0000313" key="9">
    <source>
        <dbReference type="EMBL" id="CAR67752.1"/>
    </source>
</evidence>
<dbReference type="InterPro" id="IPR033907">
    <property type="entry name" value="Endolysin_autolysin"/>
</dbReference>
<dbReference type="GO" id="GO:0016998">
    <property type="term" value="P:cell wall macromolecule catabolic process"/>
    <property type="evidence" value="ECO:0007669"/>
    <property type="project" value="InterPro"/>
</dbReference>
<evidence type="ECO:0000313" key="8">
    <source>
        <dbReference type="EMBL" id="CAQ85418.1"/>
    </source>
</evidence>
<dbReference type="PANTHER" id="PTHR38107:SF3">
    <property type="entry name" value="LYSOZYME RRRD-RELATED"/>
    <property type="match status" value="1"/>
</dbReference>
<evidence type="ECO:0000256" key="6">
    <source>
        <dbReference type="ARBA" id="ARBA00023295"/>
    </source>
</evidence>
<evidence type="ECO:0000256" key="4">
    <source>
        <dbReference type="ARBA" id="ARBA00022801"/>
    </source>
</evidence>
<gene>
    <name evidence="8" type="ordered locus">PAU_03330</name>
    <name evidence="9" type="ORF">PA-RVA20-21-0146</name>
</gene>
<dbReference type="SUPFAM" id="SSF53955">
    <property type="entry name" value="Lysozyme-like"/>
    <property type="match status" value="1"/>
</dbReference>
<evidence type="ECO:0000256" key="2">
    <source>
        <dbReference type="ARBA" id="ARBA00022529"/>
    </source>
</evidence>
<keyword evidence="3 7" id="KW-0081">Bacteriolytic enzyme</keyword>
<dbReference type="EC" id="3.2.1.17" evidence="7"/>
<dbReference type="InterPro" id="IPR002196">
    <property type="entry name" value="Glyco_hydro_24"/>
</dbReference>
<evidence type="ECO:0000256" key="1">
    <source>
        <dbReference type="ARBA" id="ARBA00000632"/>
    </source>
</evidence>
<dbReference type="EMBL" id="FM211060">
    <property type="protein sequence ID" value="CAR67752.1"/>
    <property type="molecule type" value="Genomic_DNA"/>
</dbReference>
<dbReference type="GO" id="GO:0009253">
    <property type="term" value="P:peptidoglycan catabolic process"/>
    <property type="evidence" value="ECO:0007669"/>
    <property type="project" value="InterPro"/>
</dbReference>
<dbReference type="Pfam" id="PF00959">
    <property type="entry name" value="Phage_lysozyme"/>
    <property type="match status" value="1"/>
</dbReference>
<evidence type="ECO:0000256" key="5">
    <source>
        <dbReference type="ARBA" id="ARBA00023200"/>
    </source>
</evidence>
<dbReference type="Gene3D" id="1.10.530.40">
    <property type="match status" value="1"/>
</dbReference>
<evidence type="ECO:0000256" key="7">
    <source>
        <dbReference type="RuleBase" id="RU003788"/>
    </source>
</evidence>
<dbReference type="HAMAP" id="MF_04110">
    <property type="entry name" value="ENDOLYSIN_T4"/>
    <property type="match status" value="1"/>
</dbReference>
<dbReference type="PANTHER" id="PTHR38107">
    <property type="match status" value="1"/>
</dbReference>
<comment type="similarity">
    <text evidence="7">Belongs to the glycosyl hydrolase 24 family.</text>
</comment>
<keyword evidence="6 7" id="KW-0326">Glycosidase</keyword>